<organism evidence="4 5">
    <name type="scientific">Corchorus capsularis</name>
    <name type="common">Jute</name>
    <dbReference type="NCBI Taxonomy" id="210143"/>
    <lineage>
        <taxon>Eukaryota</taxon>
        <taxon>Viridiplantae</taxon>
        <taxon>Streptophyta</taxon>
        <taxon>Embryophyta</taxon>
        <taxon>Tracheophyta</taxon>
        <taxon>Spermatophyta</taxon>
        <taxon>Magnoliopsida</taxon>
        <taxon>eudicotyledons</taxon>
        <taxon>Gunneridae</taxon>
        <taxon>Pentapetalae</taxon>
        <taxon>rosids</taxon>
        <taxon>malvids</taxon>
        <taxon>Malvales</taxon>
        <taxon>Malvaceae</taxon>
        <taxon>Grewioideae</taxon>
        <taxon>Apeibeae</taxon>
        <taxon>Corchorus</taxon>
    </lineage>
</organism>
<proteinExistence type="predicted"/>
<evidence type="ECO:0000313" key="5">
    <source>
        <dbReference type="Proteomes" id="UP000188268"/>
    </source>
</evidence>
<evidence type="ECO:0008006" key="6">
    <source>
        <dbReference type="Google" id="ProtNLM"/>
    </source>
</evidence>
<evidence type="ECO:0000256" key="1">
    <source>
        <dbReference type="SAM" id="MobiDB-lite"/>
    </source>
</evidence>
<dbReference type="Proteomes" id="UP000188268">
    <property type="component" value="Unassembled WGS sequence"/>
</dbReference>
<protein>
    <recommendedName>
        <fullName evidence="6">DUF4283 domain-containing protein</fullName>
    </recommendedName>
</protein>
<feature type="compositionally biased region" description="Basic and acidic residues" evidence="1">
    <location>
        <begin position="539"/>
        <end position="548"/>
    </location>
</feature>
<evidence type="ECO:0000259" key="2">
    <source>
        <dbReference type="Pfam" id="PF14111"/>
    </source>
</evidence>
<feature type="domain" description="Zinc knuckle CX2CX4HX4C" evidence="3">
    <location>
        <begin position="175"/>
        <end position="222"/>
    </location>
</feature>
<dbReference type="Gramene" id="OMO91483">
    <property type="protein sequence ID" value="OMO91483"/>
    <property type="gene ID" value="CCACVL1_07102"/>
</dbReference>
<keyword evidence="5" id="KW-1185">Reference proteome</keyword>
<dbReference type="InterPro" id="IPR040256">
    <property type="entry name" value="At4g02000-like"/>
</dbReference>
<feature type="compositionally biased region" description="Polar residues" evidence="1">
    <location>
        <begin position="448"/>
        <end position="459"/>
    </location>
</feature>
<comment type="caution">
    <text evidence="4">The sequence shown here is derived from an EMBL/GenBank/DDBJ whole genome shotgun (WGS) entry which is preliminary data.</text>
</comment>
<evidence type="ECO:0000313" key="4">
    <source>
        <dbReference type="EMBL" id="OMO91483.1"/>
    </source>
</evidence>
<dbReference type="Pfam" id="PF14392">
    <property type="entry name" value="zf-CCHC_4"/>
    <property type="match status" value="1"/>
</dbReference>
<dbReference type="PANTHER" id="PTHR31286">
    <property type="entry name" value="GLYCINE-RICH CELL WALL STRUCTURAL PROTEIN 1.8-LIKE"/>
    <property type="match status" value="1"/>
</dbReference>
<dbReference type="InterPro" id="IPR025836">
    <property type="entry name" value="Zn_knuckle_CX2CX4HX4C"/>
</dbReference>
<reference evidence="4 5" key="1">
    <citation type="submission" date="2013-09" db="EMBL/GenBank/DDBJ databases">
        <title>Corchorus capsularis genome sequencing.</title>
        <authorList>
            <person name="Alam M."/>
            <person name="Haque M.S."/>
            <person name="Islam M.S."/>
            <person name="Emdad E.M."/>
            <person name="Islam M.M."/>
            <person name="Ahmed B."/>
            <person name="Halim A."/>
            <person name="Hossen Q.M.M."/>
            <person name="Hossain M.Z."/>
            <person name="Ahmed R."/>
            <person name="Khan M.M."/>
            <person name="Islam R."/>
            <person name="Rashid M.M."/>
            <person name="Khan S.A."/>
            <person name="Rahman M.S."/>
            <person name="Alam M."/>
        </authorList>
    </citation>
    <scope>NUCLEOTIDE SEQUENCE [LARGE SCALE GENOMIC DNA]</scope>
    <source>
        <strain evidence="5">cv. CVL-1</strain>
        <tissue evidence="4">Whole seedling</tissue>
    </source>
</reference>
<sequence>MADNLSNLCSQLSLQEGEQSEPSKKIVIAKEWIDEPEGSLSWFSLLAKLFSKKQANVEGLRIAMFQAWKPDMGMRVKAVEDNLFLFEFEDGVDRDRIMVSQPWSFQRSLIILNDYDGFTLPDEVEFDAFPLWILAFGLPPAMQMTKVVMAIGQSFGLVQDVDLSEGRFMRVRVEMDIKTPIQIDTTVTTPDGDDIEVKFKYEKTPDFCRVCGIVVHQEQDCPTTVEQKKLQGFVVRKFTSDLKVESPIVKSRGIDRLGSPSFSLGSFSSSRALSHDRRSRFDNTGLRFGARGERSLQGSESRFRQYIDSLALHGRSVARDIDGVSCEIISRLPERGREKGKVRLEEEEVSSAQERPIFQGKRDRGDNGNGSYRRGQNNEENDHGLGYSPTAPGLGIEMRNLGQVAGLGHRGVGSVIKPGIQRQMNKETTPRGQQLRCEETEVSSADSSTFVFGSGSTPTKGAAKGAGRRWKKMDRVSSRYTLEALSQEPVVHQGKRRRNIGPCAMSIDGSGAKKSREHEEGQGESTGSQIAPRQNDAVEGERDNHQRPVAEMAGENHLC</sequence>
<gene>
    <name evidence="4" type="ORF">CCACVL1_07102</name>
</gene>
<evidence type="ECO:0000259" key="3">
    <source>
        <dbReference type="Pfam" id="PF14392"/>
    </source>
</evidence>
<dbReference type="OrthoDB" id="990360at2759"/>
<feature type="domain" description="DUF4283" evidence="2">
    <location>
        <begin position="45"/>
        <end position="116"/>
    </location>
</feature>
<name>A0A1R3J9G6_COCAP</name>
<dbReference type="OMA" id="ENERCHE"/>
<dbReference type="PANTHER" id="PTHR31286:SF167">
    <property type="entry name" value="OS09G0268800 PROTEIN"/>
    <property type="match status" value="1"/>
</dbReference>
<feature type="compositionally biased region" description="Polar residues" evidence="1">
    <location>
        <begin position="523"/>
        <end position="532"/>
    </location>
</feature>
<dbReference type="Pfam" id="PF14111">
    <property type="entry name" value="DUF4283"/>
    <property type="match status" value="1"/>
</dbReference>
<dbReference type="InterPro" id="IPR025558">
    <property type="entry name" value="DUF4283"/>
</dbReference>
<dbReference type="EMBL" id="AWWV01008316">
    <property type="protein sequence ID" value="OMO91483.1"/>
    <property type="molecule type" value="Genomic_DNA"/>
</dbReference>
<accession>A0A1R3J9G6</accession>
<dbReference type="AlphaFoldDB" id="A0A1R3J9G6"/>
<feature type="region of interest" description="Disordered" evidence="1">
    <location>
        <begin position="491"/>
        <end position="559"/>
    </location>
</feature>
<feature type="region of interest" description="Disordered" evidence="1">
    <location>
        <begin position="337"/>
        <end position="391"/>
    </location>
</feature>
<feature type="region of interest" description="Disordered" evidence="1">
    <location>
        <begin position="448"/>
        <end position="467"/>
    </location>
</feature>